<dbReference type="FunFam" id="1.10.510.10:FF:000060">
    <property type="entry name" value="G-type lectin S-receptor-like serine/threonine-protein kinase"/>
    <property type="match status" value="1"/>
</dbReference>
<evidence type="ECO:0000256" key="14">
    <source>
        <dbReference type="ARBA" id="ARBA00023157"/>
    </source>
</evidence>
<dbReference type="GO" id="GO:0005886">
    <property type="term" value="C:plasma membrane"/>
    <property type="evidence" value="ECO:0007669"/>
    <property type="project" value="UniProtKB-SubCell"/>
</dbReference>
<dbReference type="GO" id="GO:0030246">
    <property type="term" value="F:carbohydrate binding"/>
    <property type="evidence" value="ECO:0007669"/>
    <property type="project" value="UniProtKB-KW"/>
</dbReference>
<evidence type="ECO:0000256" key="4">
    <source>
        <dbReference type="ARBA" id="ARBA00022527"/>
    </source>
</evidence>
<comment type="catalytic activity">
    <reaction evidence="17">
        <text>L-threonyl-[protein] + ATP = O-phospho-L-threonyl-[protein] + ADP + H(+)</text>
        <dbReference type="Rhea" id="RHEA:46608"/>
        <dbReference type="Rhea" id="RHEA-COMP:11060"/>
        <dbReference type="Rhea" id="RHEA-COMP:11605"/>
        <dbReference type="ChEBI" id="CHEBI:15378"/>
        <dbReference type="ChEBI" id="CHEBI:30013"/>
        <dbReference type="ChEBI" id="CHEBI:30616"/>
        <dbReference type="ChEBI" id="CHEBI:61977"/>
        <dbReference type="ChEBI" id="CHEBI:456216"/>
        <dbReference type="EC" id="2.7.11.1"/>
    </reaction>
</comment>
<evidence type="ECO:0000313" key="20">
    <source>
        <dbReference type="EMBL" id="ESR62408.1"/>
    </source>
</evidence>
<dbReference type="PANTHER" id="PTHR27002">
    <property type="entry name" value="RECEPTOR-LIKE SERINE/THREONINE-PROTEIN KINASE SD1-8"/>
    <property type="match status" value="1"/>
</dbReference>
<evidence type="ECO:0000256" key="10">
    <source>
        <dbReference type="ARBA" id="ARBA00022777"/>
    </source>
</evidence>
<comment type="catalytic activity">
    <reaction evidence="18">
        <text>L-seryl-[protein] + ATP = O-phospho-L-seryl-[protein] + ADP + H(+)</text>
        <dbReference type="Rhea" id="RHEA:17989"/>
        <dbReference type="Rhea" id="RHEA-COMP:9863"/>
        <dbReference type="Rhea" id="RHEA-COMP:11604"/>
        <dbReference type="ChEBI" id="CHEBI:15378"/>
        <dbReference type="ChEBI" id="CHEBI:29999"/>
        <dbReference type="ChEBI" id="CHEBI:30616"/>
        <dbReference type="ChEBI" id="CHEBI:83421"/>
        <dbReference type="ChEBI" id="CHEBI:456216"/>
        <dbReference type="EC" id="2.7.11.1"/>
    </reaction>
</comment>
<dbReference type="EC" id="2.7.11.1" evidence="2"/>
<dbReference type="KEGG" id="cic:CICLE_v10018293mg"/>
<keyword evidence="8" id="KW-0430">Lectin</keyword>
<dbReference type="CDD" id="cd14066">
    <property type="entry name" value="STKc_IRAK"/>
    <property type="match status" value="1"/>
</dbReference>
<dbReference type="EMBL" id="KI536312">
    <property type="protein sequence ID" value="ESR62408.1"/>
    <property type="molecule type" value="Genomic_DNA"/>
</dbReference>
<dbReference type="OrthoDB" id="1933550at2759"/>
<reference evidence="20 21" key="1">
    <citation type="submission" date="2013-10" db="EMBL/GenBank/DDBJ databases">
        <authorList>
            <consortium name="International Citrus Genome Consortium"/>
            <person name="Jenkins J."/>
            <person name="Schmutz J."/>
            <person name="Prochnik S."/>
            <person name="Rokhsar D."/>
            <person name="Gmitter F."/>
            <person name="Ollitrault P."/>
            <person name="Machado M."/>
            <person name="Talon M."/>
            <person name="Wincker P."/>
            <person name="Jaillon O."/>
            <person name="Morgante M."/>
        </authorList>
    </citation>
    <scope>NUCLEOTIDE SEQUENCE</scope>
    <source>
        <strain evidence="21">cv. Clemenules</strain>
    </source>
</reference>
<keyword evidence="16" id="KW-0325">Glycoprotein</keyword>
<dbReference type="OMA" id="YSHEHRS"/>
<evidence type="ECO:0000256" key="2">
    <source>
        <dbReference type="ARBA" id="ARBA00012513"/>
    </source>
</evidence>
<dbReference type="Gene3D" id="3.30.200.20">
    <property type="entry name" value="Phosphorylase Kinase, domain 1"/>
    <property type="match status" value="1"/>
</dbReference>
<dbReference type="GO" id="GO:0005524">
    <property type="term" value="F:ATP binding"/>
    <property type="evidence" value="ECO:0007669"/>
    <property type="project" value="UniProtKB-KW"/>
</dbReference>
<keyword evidence="5" id="KW-0808">Transferase</keyword>
<keyword evidence="7" id="KW-0732">Signal</keyword>
<organism evidence="20 21">
    <name type="scientific">Citrus clementina</name>
    <name type="common">Clementine</name>
    <name type="synonym">Citrus deliciosa x Citrus sinensis</name>
    <dbReference type="NCBI Taxonomy" id="85681"/>
    <lineage>
        <taxon>Eukaryota</taxon>
        <taxon>Viridiplantae</taxon>
        <taxon>Streptophyta</taxon>
        <taxon>Embryophyta</taxon>
        <taxon>Tracheophyta</taxon>
        <taxon>Spermatophyta</taxon>
        <taxon>Magnoliopsida</taxon>
        <taxon>eudicotyledons</taxon>
        <taxon>Gunneridae</taxon>
        <taxon>Pentapetalae</taxon>
        <taxon>rosids</taxon>
        <taxon>malvids</taxon>
        <taxon>Sapindales</taxon>
        <taxon>Rutaceae</taxon>
        <taxon>Aurantioideae</taxon>
        <taxon>Citrus</taxon>
    </lineage>
</organism>
<gene>
    <name evidence="20" type="ORF">CICLE_v10018293mg</name>
</gene>
<evidence type="ECO:0000256" key="8">
    <source>
        <dbReference type="ARBA" id="ARBA00022734"/>
    </source>
</evidence>
<dbReference type="InterPro" id="IPR000719">
    <property type="entry name" value="Prot_kinase_dom"/>
</dbReference>
<keyword evidence="13" id="KW-0472">Membrane</keyword>
<evidence type="ECO:0000256" key="11">
    <source>
        <dbReference type="ARBA" id="ARBA00022840"/>
    </source>
</evidence>
<dbReference type="SMART" id="SM00220">
    <property type="entry name" value="S_TKc"/>
    <property type="match status" value="1"/>
</dbReference>
<evidence type="ECO:0000256" key="3">
    <source>
        <dbReference type="ARBA" id="ARBA00022475"/>
    </source>
</evidence>
<dbReference type="InterPro" id="IPR021820">
    <property type="entry name" value="S-locus_recpt_kinase_C"/>
</dbReference>
<keyword evidence="11" id="KW-0067">ATP-binding</keyword>
<dbReference type="STRING" id="85681.V4TPG5"/>
<evidence type="ECO:0000256" key="5">
    <source>
        <dbReference type="ARBA" id="ARBA00022679"/>
    </source>
</evidence>
<keyword evidence="4" id="KW-0723">Serine/threonine-protein kinase</keyword>
<evidence type="ECO:0000313" key="21">
    <source>
        <dbReference type="Proteomes" id="UP000030687"/>
    </source>
</evidence>
<dbReference type="InterPro" id="IPR008271">
    <property type="entry name" value="Ser/Thr_kinase_AS"/>
</dbReference>
<keyword evidence="6" id="KW-0812">Transmembrane</keyword>
<evidence type="ECO:0000256" key="17">
    <source>
        <dbReference type="ARBA" id="ARBA00047899"/>
    </source>
</evidence>
<comment type="subcellular location">
    <subcellularLocation>
        <location evidence="1">Cell membrane</location>
        <topology evidence="1">Single-pass type I membrane protein</topology>
    </subcellularLocation>
</comment>
<dbReference type="Gene3D" id="1.10.510.10">
    <property type="entry name" value="Transferase(Phosphotransferase) domain 1"/>
    <property type="match status" value="1"/>
</dbReference>
<evidence type="ECO:0000256" key="7">
    <source>
        <dbReference type="ARBA" id="ARBA00022729"/>
    </source>
</evidence>
<sequence>ERKRQRRRELLFLNSSTRFSESEASISTKGNKEIRKVDVTFFELSTVLAATENFSTSNKLGQGGFGPVYKGKLSNGQEIAVKRLSTTSGQGIEELKNEVLLIAKLQHRNLVKLLGCCLEEDENMLIYEFMPNKSLDYFIFDESRKQLLDWKKRFDIILGIARGVLYLHQDSRLRIIHRDLKASNILLDEKMNPRISDFGTARVFGGEEILANTKRVVGTYGYMSPEYALDGVFSTKSDVFSFGVLLLEIITGKKNTRIFKDDDSSNLIKYAWELWSDDKALEIVDSSMADSCPAPEALRCIQVGLLCVQDRTTDRPSMSTVVFMLSNETFVPSPKQPTFSVRRTEIDTDNSSSGIKSSVNEVTLTTLNAR</sequence>
<keyword evidence="9" id="KW-0547">Nucleotide-binding</keyword>
<dbReference type="Gramene" id="ESR62408">
    <property type="protein sequence ID" value="ESR62408"/>
    <property type="gene ID" value="CICLE_v10018293mg"/>
</dbReference>
<dbReference type="Pfam" id="PF07714">
    <property type="entry name" value="PK_Tyr_Ser-Thr"/>
    <property type="match status" value="1"/>
</dbReference>
<dbReference type="InterPro" id="IPR001245">
    <property type="entry name" value="Ser-Thr/Tyr_kinase_cat_dom"/>
</dbReference>
<evidence type="ECO:0000256" key="9">
    <source>
        <dbReference type="ARBA" id="ARBA00022741"/>
    </source>
</evidence>
<dbReference type="PROSITE" id="PS00108">
    <property type="entry name" value="PROTEIN_KINASE_ST"/>
    <property type="match status" value="1"/>
</dbReference>
<evidence type="ECO:0000256" key="16">
    <source>
        <dbReference type="ARBA" id="ARBA00023180"/>
    </source>
</evidence>
<keyword evidence="10" id="KW-0418">Kinase</keyword>
<evidence type="ECO:0000256" key="6">
    <source>
        <dbReference type="ARBA" id="ARBA00022692"/>
    </source>
</evidence>
<keyword evidence="14" id="KW-1015">Disulfide bond</keyword>
<evidence type="ECO:0000259" key="19">
    <source>
        <dbReference type="PROSITE" id="PS50011"/>
    </source>
</evidence>
<name>V4TPG5_CITCL</name>
<dbReference type="Proteomes" id="UP000030687">
    <property type="component" value="Unassembled WGS sequence"/>
</dbReference>
<evidence type="ECO:0000256" key="12">
    <source>
        <dbReference type="ARBA" id="ARBA00022989"/>
    </source>
</evidence>
<dbReference type="PROSITE" id="PS50011">
    <property type="entry name" value="PROTEIN_KINASE_DOM"/>
    <property type="match status" value="1"/>
</dbReference>
<proteinExistence type="predicted"/>
<accession>V4TPG5</accession>
<evidence type="ECO:0000256" key="15">
    <source>
        <dbReference type="ARBA" id="ARBA00023170"/>
    </source>
</evidence>
<keyword evidence="21" id="KW-1185">Reference proteome</keyword>
<evidence type="ECO:0000256" key="13">
    <source>
        <dbReference type="ARBA" id="ARBA00023136"/>
    </source>
</evidence>
<dbReference type="InParanoid" id="V4TPG5"/>
<dbReference type="Pfam" id="PF11883">
    <property type="entry name" value="DUF3403"/>
    <property type="match status" value="1"/>
</dbReference>
<keyword evidence="15" id="KW-0675">Receptor</keyword>
<evidence type="ECO:0000256" key="18">
    <source>
        <dbReference type="ARBA" id="ARBA00048679"/>
    </source>
</evidence>
<dbReference type="PANTHER" id="PTHR27002:SF839">
    <property type="entry name" value="NON-SPECIFIC SERINE_THREONINE PROTEIN KINASE"/>
    <property type="match status" value="1"/>
</dbReference>
<keyword evidence="3" id="KW-1003">Cell membrane</keyword>
<keyword evidence="12" id="KW-1133">Transmembrane helix</keyword>
<dbReference type="AlphaFoldDB" id="V4TPG5"/>
<feature type="domain" description="Protein kinase" evidence="19">
    <location>
        <begin position="54"/>
        <end position="331"/>
    </location>
</feature>
<evidence type="ECO:0000256" key="1">
    <source>
        <dbReference type="ARBA" id="ARBA00004251"/>
    </source>
</evidence>
<dbReference type="SUPFAM" id="SSF56112">
    <property type="entry name" value="Protein kinase-like (PK-like)"/>
    <property type="match status" value="1"/>
</dbReference>
<feature type="non-terminal residue" evidence="20">
    <location>
        <position position="1"/>
    </location>
</feature>
<dbReference type="GO" id="GO:0004674">
    <property type="term" value="F:protein serine/threonine kinase activity"/>
    <property type="evidence" value="ECO:0007669"/>
    <property type="project" value="UniProtKB-KW"/>
</dbReference>
<protein>
    <recommendedName>
        <fullName evidence="2">non-specific serine/threonine protein kinase</fullName>
        <ecNumber evidence="2">2.7.11.1</ecNumber>
    </recommendedName>
</protein>
<dbReference type="FunFam" id="3.30.200.20:FF:000330">
    <property type="entry name" value="G-type lectin S-receptor-like serine/threonine-protein kinase At4g03230"/>
    <property type="match status" value="1"/>
</dbReference>
<dbReference type="InterPro" id="IPR011009">
    <property type="entry name" value="Kinase-like_dom_sf"/>
</dbReference>